<dbReference type="EMBL" id="QRDW01000001">
    <property type="protein sequence ID" value="RED53642.1"/>
    <property type="molecule type" value="Genomic_DNA"/>
</dbReference>
<keyword evidence="9" id="KW-1185">Reference proteome</keyword>
<dbReference type="PRINTS" id="PR00355">
    <property type="entry name" value="ADRENODOXIN"/>
</dbReference>
<dbReference type="Gene3D" id="3.10.20.30">
    <property type="match status" value="1"/>
</dbReference>
<proteinExistence type="inferred from homology"/>
<evidence type="ECO:0000256" key="1">
    <source>
        <dbReference type="ARBA" id="ARBA00010914"/>
    </source>
</evidence>
<evidence type="ECO:0000256" key="6">
    <source>
        <dbReference type="ARBA" id="ARBA00034078"/>
    </source>
</evidence>
<dbReference type="SUPFAM" id="SSF54292">
    <property type="entry name" value="2Fe-2S ferredoxin-like"/>
    <property type="match status" value="1"/>
</dbReference>
<protein>
    <submittedName>
        <fullName evidence="8">2Fe-2S ferredoxin</fullName>
    </submittedName>
</protein>
<evidence type="ECO:0000256" key="2">
    <source>
        <dbReference type="ARBA" id="ARBA00022714"/>
    </source>
</evidence>
<gene>
    <name evidence="8" type="ORF">DFP90_101434</name>
</gene>
<dbReference type="PANTHER" id="PTHR23426">
    <property type="entry name" value="FERREDOXIN/ADRENODOXIN"/>
    <property type="match status" value="1"/>
</dbReference>
<reference evidence="8 9" key="1">
    <citation type="submission" date="2018-07" db="EMBL/GenBank/DDBJ databases">
        <title>Genomic Encyclopedia of Type Strains, Phase III (KMG-III): the genomes of soil and plant-associated and newly described type strains.</title>
        <authorList>
            <person name="Whitman W."/>
        </authorList>
    </citation>
    <scope>NUCLEOTIDE SEQUENCE [LARGE SCALE GENOMIC DNA]</scope>
    <source>
        <strain evidence="8 9">CECT 8488</strain>
    </source>
</reference>
<dbReference type="InterPro" id="IPR018298">
    <property type="entry name" value="Adrenodoxin_Fe-S_BS"/>
</dbReference>
<dbReference type="InterPro" id="IPR012675">
    <property type="entry name" value="Beta-grasp_dom_sf"/>
</dbReference>
<feature type="domain" description="2Fe-2S ferredoxin-type" evidence="7">
    <location>
        <begin position="2"/>
        <end position="104"/>
    </location>
</feature>
<comment type="caution">
    <text evidence="8">The sequence shown here is derived from an EMBL/GenBank/DDBJ whole genome shotgun (WGS) entry which is preliminary data.</text>
</comment>
<dbReference type="OrthoDB" id="9799640at2"/>
<evidence type="ECO:0000256" key="4">
    <source>
        <dbReference type="ARBA" id="ARBA00023004"/>
    </source>
</evidence>
<dbReference type="RefSeq" id="WP_115934764.1">
    <property type="nucleotide sequence ID" value="NZ_QRDW01000001.1"/>
</dbReference>
<dbReference type="CDD" id="cd00207">
    <property type="entry name" value="fer2"/>
    <property type="match status" value="1"/>
</dbReference>
<dbReference type="GO" id="GO:0140647">
    <property type="term" value="P:P450-containing electron transport chain"/>
    <property type="evidence" value="ECO:0007669"/>
    <property type="project" value="InterPro"/>
</dbReference>
<keyword evidence="3" id="KW-0479">Metal-binding</keyword>
<dbReference type="PROSITE" id="PS00814">
    <property type="entry name" value="ADX"/>
    <property type="match status" value="1"/>
</dbReference>
<keyword evidence="4" id="KW-0408">Iron</keyword>
<dbReference type="InterPro" id="IPR036010">
    <property type="entry name" value="2Fe-2S_ferredoxin-like_sf"/>
</dbReference>
<dbReference type="GO" id="GO:0051537">
    <property type="term" value="F:2 iron, 2 sulfur cluster binding"/>
    <property type="evidence" value="ECO:0007669"/>
    <property type="project" value="UniProtKB-KW"/>
</dbReference>
<evidence type="ECO:0000256" key="5">
    <source>
        <dbReference type="ARBA" id="ARBA00023014"/>
    </source>
</evidence>
<dbReference type="Proteomes" id="UP000256845">
    <property type="component" value="Unassembled WGS sequence"/>
</dbReference>
<keyword evidence="5" id="KW-0411">Iron-sulfur</keyword>
<dbReference type="AlphaFoldDB" id="A0A3D9HVX2"/>
<comment type="similarity">
    <text evidence="1">Belongs to the adrenodoxin/putidaredoxin family.</text>
</comment>
<dbReference type="PROSITE" id="PS51085">
    <property type="entry name" value="2FE2S_FER_2"/>
    <property type="match status" value="1"/>
</dbReference>
<accession>A0A3D9HVX2</accession>
<organism evidence="8 9">
    <name type="scientific">Aestuariispira insulae</name>
    <dbReference type="NCBI Taxonomy" id="1461337"/>
    <lineage>
        <taxon>Bacteria</taxon>
        <taxon>Pseudomonadati</taxon>
        <taxon>Pseudomonadota</taxon>
        <taxon>Alphaproteobacteria</taxon>
        <taxon>Rhodospirillales</taxon>
        <taxon>Kiloniellaceae</taxon>
        <taxon>Aestuariispira</taxon>
    </lineage>
</organism>
<dbReference type="PANTHER" id="PTHR23426:SF65">
    <property type="entry name" value="FERREDOXIN-2, MITOCHONDRIAL"/>
    <property type="match status" value="1"/>
</dbReference>
<dbReference type="GO" id="GO:0009055">
    <property type="term" value="F:electron transfer activity"/>
    <property type="evidence" value="ECO:0007669"/>
    <property type="project" value="TreeGrafter"/>
</dbReference>
<evidence type="ECO:0000256" key="3">
    <source>
        <dbReference type="ARBA" id="ARBA00022723"/>
    </source>
</evidence>
<name>A0A3D9HVX2_9PROT</name>
<keyword evidence="2" id="KW-0001">2Fe-2S</keyword>
<evidence type="ECO:0000313" key="8">
    <source>
        <dbReference type="EMBL" id="RED53642.1"/>
    </source>
</evidence>
<comment type="cofactor">
    <cofactor evidence="6">
        <name>[2Fe-2S] cluster</name>
        <dbReference type="ChEBI" id="CHEBI:190135"/>
    </cofactor>
</comment>
<sequence>MPKINFVNRDGSRTEVEAEVGKSVMEVAMDNEIDIESACEGSLACATCHLVVDPDWFGKIEPAGEDETDMLDLAFGLTPTSRLSCQISVTDDMDGITFSVPEDI</sequence>
<dbReference type="InterPro" id="IPR001055">
    <property type="entry name" value="Adrenodoxin-like"/>
</dbReference>
<dbReference type="InterPro" id="IPR001041">
    <property type="entry name" value="2Fe-2S_ferredoxin-type"/>
</dbReference>
<evidence type="ECO:0000259" key="7">
    <source>
        <dbReference type="PROSITE" id="PS51085"/>
    </source>
</evidence>
<dbReference type="Pfam" id="PF00111">
    <property type="entry name" value="Fer2"/>
    <property type="match status" value="1"/>
</dbReference>
<dbReference type="GO" id="GO:0046872">
    <property type="term" value="F:metal ion binding"/>
    <property type="evidence" value="ECO:0007669"/>
    <property type="project" value="UniProtKB-KW"/>
</dbReference>
<evidence type="ECO:0000313" key="9">
    <source>
        <dbReference type="Proteomes" id="UP000256845"/>
    </source>
</evidence>